<dbReference type="PROSITE" id="PS01296">
    <property type="entry name" value="RSMI"/>
    <property type="match status" value="1"/>
</dbReference>
<gene>
    <name evidence="6" type="primary">rsmI</name>
    <name evidence="8" type="ordered locus">Ccur_04850</name>
</gene>
<dbReference type="HAMAP" id="MF_01877">
    <property type="entry name" value="16SrRNA_methyltr_I"/>
    <property type="match status" value="1"/>
</dbReference>
<evidence type="ECO:0000256" key="3">
    <source>
        <dbReference type="ARBA" id="ARBA00022603"/>
    </source>
</evidence>
<evidence type="ECO:0000313" key="8">
    <source>
        <dbReference type="EMBL" id="ACU94207.1"/>
    </source>
</evidence>
<dbReference type="InterPro" id="IPR000878">
    <property type="entry name" value="4pyrrol_Mease"/>
</dbReference>
<sequence length="299" mass="31964">MAMGTLFLCPTPLGNLGDMTPRALDALRGANTVLAEDTRVTGKLLAAFDIKAHLERMDEQMLSRKVDQIVDRLVAGETMAFCSDAGMPGVSDPGSRLVAAARSAGVSVCVLPGATATATAYVASGFSCPRFYFGGFFPRKATAATHLLESVASLDAVLLFYESPHRLVAALKRIASVYPHRRVAVCRELTKIHEEVQVGYSGEIADLFAHRAKKEPIKGEIVIVIDAPSADEAADRCKDAASSAAARAVELVMNERHSCKDAATALQHEFGLSRNAAYEIAQQARSSGNFPKITSDDHE</sequence>
<comment type="subcellular location">
    <subcellularLocation>
        <location evidence="6">Cytoplasm</location>
    </subcellularLocation>
</comment>
<keyword evidence="9" id="KW-1185">Reference proteome</keyword>
<dbReference type="KEGG" id="ccu:Ccur_04850"/>
<dbReference type="NCBIfam" id="TIGR00096">
    <property type="entry name" value="16S rRNA (cytidine(1402)-2'-O)-methyltransferase"/>
    <property type="match status" value="1"/>
</dbReference>
<dbReference type="Gene3D" id="3.40.1010.10">
    <property type="entry name" value="Cobalt-precorrin-4 Transmethylase, Domain 1"/>
    <property type="match status" value="1"/>
</dbReference>
<dbReference type="InterPro" id="IPR018063">
    <property type="entry name" value="SAM_MeTrfase_RsmI_CS"/>
</dbReference>
<evidence type="ECO:0000259" key="7">
    <source>
        <dbReference type="Pfam" id="PF00590"/>
    </source>
</evidence>
<dbReference type="Proteomes" id="UP000000954">
    <property type="component" value="Chromosome"/>
</dbReference>
<dbReference type="EMBL" id="CP001682">
    <property type="protein sequence ID" value="ACU94207.1"/>
    <property type="molecule type" value="Genomic_DNA"/>
</dbReference>
<name>C7MMR7_CRYCD</name>
<keyword evidence="2 6" id="KW-0698">rRNA processing</keyword>
<keyword evidence="5 6" id="KW-0949">S-adenosyl-L-methionine</keyword>
<keyword evidence="1 6" id="KW-0963">Cytoplasm</keyword>
<dbReference type="Pfam" id="PF00590">
    <property type="entry name" value="TP_methylase"/>
    <property type="match status" value="1"/>
</dbReference>
<dbReference type="AlphaFoldDB" id="C7MMR7"/>
<feature type="domain" description="Tetrapyrrole methylase" evidence="7">
    <location>
        <begin position="6"/>
        <end position="204"/>
    </location>
</feature>
<dbReference type="GO" id="GO:0005737">
    <property type="term" value="C:cytoplasm"/>
    <property type="evidence" value="ECO:0007669"/>
    <property type="project" value="UniProtKB-SubCell"/>
</dbReference>
<dbReference type="HOGENOM" id="CLU_044779_0_0_11"/>
<dbReference type="PANTHER" id="PTHR46111">
    <property type="entry name" value="RIBOSOMAL RNA SMALL SUBUNIT METHYLTRANSFERASE I"/>
    <property type="match status" value="1"/>
</dbReference>
<dbReference type="InterPro" id="IPR014777">
    <property type="entry name" value="4pyrrole_Mease_sub1"/>
</dbReference>
<dbReference type="GO" id="GO:0070677">
    <property type="term" value="F:rRNA (cytosine-2'-O-)-methyltransferase activity"/>
    <property type="evidence" value="ECO:0007669"/>
    <property type="project" value="UniProtKB-UniRule"/>
</dbReference>
<comment type="catalytic activity">
    <reaction evidence="6">
        <text>cytidine(1402) in 16S rRNA + S-adenosyl-L-methionine = 2'-O-methylcytidine(1402) in 16S rRNA + S-adenosyl-L-homocysteine + H(+)</text>
        <dbReference type="Rhea" id="RHEA:42924"/>
        <dbReference type="Rhea" id="RHEA-COMP:10285"/>
        <dbReference type="Rhea" id="RHEA-COMP:10286"/>
        <dbReference type="ChEBI" id="CHEBI:15378"/>
        <dbReference type="ChEBI" id="CHEBI:57856"/>
        <dbReference type="ChEBI" id="CHEBI:59789"/>
        <dbReference type="ChEBI" id="CHEBI:74495"/>
        <dbReference type="ChEBI" id="CHEBI:82748"/>
        <dbReference type="EC" id="2.1.1.198"/>
    </reaction>
</comment>
<evidence type="ECO:0000256" key="4">
    <source>
        <dbReference type="ARBA" id="ARBA00022679"/>
    </source>
</evidence>
<comment type="function">
    <text evidence="6">Catalyzes the 2'-O-methylation of the ribose of cytidine 1402 (C1402) in 16S rRNA.</text>
</comment>
<dbReference type="InterPro" id="IPR014776">
    <property type="entry name" value="4pyrrole_Mease_sub2"/>
</dbReference>
<dbReference type="STRING" id="469378.Ccur_04850"/>
<dbReference type="EC" id="2.1.1.198" evidence="6"/>
<keyword evidence="3 6" id="KW-0489">Methyltransferase</keyword>
<dbReference type="InterPro" id="IPR035996">
    <property type="entry name" value="4pyrrol_Methylase_sf"/>
</dbReference>
<organism evidence="8 9">
    <name type="scientific">Cryptobacterium curtum (strain ATCC 700683 / DSM 15641 / CCUG 43107 / 12-3)</name>
    <dbReference type="NCBI Taxonomy" id="469378"/>
    <lineage>
        <taxon>Bacteria</taxon>
        <taxon>Bacillati</taxon>
        <taxon>Actinomycetota</taxon>
        <taxon>Coriobacteriia</taxon>
        <taxon>Eggerthellales</taxon>
        <taxon>Eggerthellaceae</taxon>
        <taxon>Cryptobacterium</taxon>
    </lineage>
</organism>
<dbReference type="PANTHER" id="PTHR46111:SF1">
    <property type="entry name" value="RIBOSOMAL RNA SMALL SUBUNIT METHYLTRANSFERASE I"/>
    <property type="match status" value="1"/>
</dbReference>
<keyword evidence="4 6" id="KW-0808">Transferase</keyword>
<accession>C7MMR7</accession>
<dbReference type="InterPro" id="IPR008189">
    <property type="entry name" value="rRNA_ssu_MeTfrase_I"/>
</dbReference>
<comment type="similarity">
    <text evidence="6">Belongs to the methyltransferase superfamily. RsmI family.</text>
</comment>
<evidence type="ECO:0000313" key="9">
    <source>
        <dbReference type="Proteomes" id="UP000000954"/>
    </source>
</evidence>
<evidence type="ECO:0000256" key="1">
    <source>
        <dbReference type="ARBA" id="ARBA00022490"/>
    </source>
</evidence>
<dbReference type="PIRSF" id="PIRSF005917">
    <property type="entry name" value="MTase_YraL"/>
    <property type="match status" value="1"/>
</dbReference>
<dbReference type="Gene3D" id="3.30.950.10">
    <property type="entry name" value="Methyltransferase, Cobalt-precorrin-4 Transmethylase, Domain 2"/>
    <property type="match status" value="1"/>
</dbReference>
<protein>
    <recommendedName>
        <fullName evidence="6">Ribosomal RNA small subunit methyltransferase I</fullName>
        <ecNumber evidence="6">2.1.1.198</ecNumber>
    </recommendedName>
    <alternativeName>
        <fullName evidence="6">16S rRNA 2'-O-ribose C1402 methyltransferase</fullName>
    </alternativeName>
    <alternativeName>
        <fullName evidence="6">rRNA (cytidine-2'-O-)-methyltransferase RsmI</fullName>
    </alternativeName>
</protein>
<evidence type="ECO:0000256" key="6">
    <source>
        <dbReference type="HAMAP-Rule" id="MF_01877"/>
    </source>
</evidence>
<evidence type="ECO:0000256" key="5">
    <source>
        <dbReference type="ARBA" id="ARBA00022691"/>
    </source>
</evidence>
<proteinExistence type="inferred from homology"/>
<dbReference type="CDD" id="cd11648">
    <property type="entry name" value="RsmI"/>
    <property type="match status" value="1"/>
</dbReference>
<dbReference type="eggNOG" id="COG0313">
    <property type="taxonomic scope" value="Bacteria"/>
</dbReference>
<reference evidence="8 9" key="1">
    <citation type="journal article" date="2009" name="Stand. Genomic Sci.">
        <title>Complete genome sequence of Cryptobacterium curtum type strain (12-3).</title>
        <authorList>
            <person name="Mavrommatis K."/>
            <person name="Pukall R."/>
            <person name="Rohde C."/>
            <person name="Chen F."/>
            <person name="Sims D."/>
            <person name="Brettin T."/>
            <person name="Kuske C."/>
            <person name="Detter J.C."/>
            <person name="Han C."/>
            <person name="Lapidus A."/>
            <person name="Copeland A."/>
            <person name="Glavina Del Rio T."/>
            <person name="Nolan M."/>
            <person name="Lucas S."/>
            <person name="Tice H."/>
            <person name="Cheng J.F."/>
            <person name="Bruce D."/>
            <person name="Goodwin L."/>
            <person name="Pitluck S."/>
            <person name="Ovchinnikova G."/>
            <person name="Pati A."/>
            <person name="Ivanova N."/>
            <person name="Chen A."/>
            <person name="Palaniappan K."/>
            <person name="Chain P."/>
            <person name="D'haeseleer P."/>
            <person name="Goker M."/>
            <person name="Bristow J."/>
            <person name="Eisen J.A."/>
            <person name="Markowitz V."/>
            <person name="Hugenholtz P."/>
            <person name="Rohde M."/>
            <person name="Klenk H.P."/>
            <person name="Kyrpides N.C."/>
        </authorList>
    </citation>
    <scope>NUCLEOTIDE SEQUENCE [LARGE SCALE GENOMIC DNA]</scope>
    <source>
        <strain evidence="9">ATCC 700683 / DSM 15641 / 12-3</strain>
    </source>
</reference>
<dbReference type="RefSeq" id="WP_012802895.1">
    <property type="nucleotide sequence ID" value="NC_013170.1"/>
</dbReference>
<dbReference type="SUPFAM" id="SSF53790">
    <property type="entry name" value="Tetrapyrrole methylase"/>
    <property type="match status" value="1"/>
</dbReference>
<evidence type="ECO:0000256" key="2">
    <source>
        <dbReference type="ARBA" id="ARBA00022552"/>
    </source>
</evidence>